<comment type="similarity">
    <text evidence="2">Belongs to the ABC transporter superfamily.</text>
</comment>
<dbReference type="Gene3D" id="3.40.50.300">
    <property type="entry name" value="P-loop containing nucleotide triphosphate hydrolases"/>
    <property type="match status" value="1"/>
</dbReference>
<proteinExistence type="inferred from homology"/>
<evidence type="ECO:0000256" key="8">
    <source>
        <dbReference type="ARBA" id="ARBA00023136"/>
    </source>
</evidence>
<dbReference type="InterPro" id="IPR003593">
    <property type="entry name" value="AAA+_ATPase"/>
</dbReference>
<protein>
    <submittedName>
        <fullName evidence="10">Putative HMP/thiamine import ATP-binding protein YkoD</fullName>
        <ecNumber evidence="10">3.6.3.-</ecNumber>
    </submittedName>
</protein>
<evidence type="ECO:0000256" key="1">
    <source>
        <dbReference type="ARBA" id="ARBA00004202"/>
    </source>
</evidence>
<organism evidence="10 11">
    <name type="scientific">Clostridium ragsdalei P11</name>
    <dbReference type="NCBI Taxonomy" id="1353534"/>
    <lineage>
        <taxon>Bacteria</taxon>
        <taxon>Bacillati</taxon>
        <taxon>Bacillota</taxon>
        <taxon>Clostridia</taxon>
        <taxon>Eubacteriales</taxon>
        <taxon>Clostridiaceae</taxon>
        <taxon>Clostridium</taxon>
    </lineage>
</organism>
<dbReference type="CDD" id="cd03225">
    <property type="entry name" value="ABC_cobalt_CbiO_domain1"/>
    <property type="match status" value="1"/>
</dbReference>
<dbReference type="InterPro" id="IPR015856">
    <property type="entry name" value="ABC_transpr_CbiO/EcfA_su"/>
</dbReference>
<keyword evidence="4" id="KW-1003">Cell membrane</keyword>
<dbReference type="Pfam" id="PF00005">
    <property type="entry name" value="ABC_tran"/>
    <property type="match status" value="1"/>
</dbReference>
<evidence type="ECO:0000256" key="7">
    <source>
        <dbReference type="ARBA" id="ARBA00022967"/>
    </source>
</evidence>
<dbReference type="PANTHER" id="PTHR43553">
    <property type="entry name" value="HEAVY METAL TRANSPORTER"/>
    <property type="match status" value="1"/>
</dbReference>
<name>A0A1A6AL01_9CLOT</name>
<dbReference type="PATRIC" id="fig|1353534.3.peg.3470"/>
<dbReference type="RefSeq" id="WP_065079481.1">
    <property type="nucleotide sequence ID" value="NZ_LROS01000055.1"/>
</dbReference>
<keyword evidence="7" id="KW-1278">Translocase</keyword>
<keyword evidence="10" id="KW-0378">Hydrolase</keyword>
<comment type="caution">
    <text evidence="10">The sequence shown here is derived from an EMBL/GenBank/DDBJ whole genome shotgun (WGS) entry which is preliminary data.</text>
</comment>
<dbReference type="SMART" id="SM00382">
    <property type="entry name" value="AAA"/>
    <property type="match status" value="1"/>
</dbReference>
<evidence type="ECO:0000256" key="4">
    <source>
        <dbReference type="ARBA" id="ARBA00022475"/>
    </source>
</evidence>
<dbReference type="PANTHER" id="PTHR43553:SF27">
    <property type="entry name" value="ENERGY-COUPLING FACTOR TRANSPORTER ATP-BINDING PROTEIN ECFA2"/>
    <property type="match status" value="1"/>
</dbReference>
<dbReference type="SUPFAM" id="SSF52540">
    <property type="entry name" value="P-loop containing nucleoside triphosphate hydrolases"/>
    <property type="match status" value="1"/>
</dbReference>
<feature type="domain" description="ABC transporter" evidence="9">
    <location>
        <begin position="5"/>
        <end position="243"/>
    </location>
</feature>
<dbReference type="EMBL" id="LROS01000055">
    <property type="protein sequence ID" value="OBR90760.1"/>
    <property type="molecule type" value="Genomic_DNA"/>
</dbReference>
<dbReference type="GO" id="GO:0005524">
    <property type="term" value="F:ATP binding"/>
    <property type="evidence" value="ECO:0007669"/>
    <property type="project" value="UniProtKB-KW"/>
</dbReference>
<reference evidence="10 11" key="1">
    <citation type="journal article" date="2012" name="Front. Microbiol.">
        <title>Draft Genome Sequence of the Virulent Strain 01-B526 of the Fish Pathogen Aeromonas salmonicida.</title>
        <authorList>
            <person name="Charette S.J."/>
            <person name="Brochu F."/>
            <person name="Boyle B."/>
            <person name="Filion G."/>
            <person name="Tanaka K.H."/>
            <person name="Derome N."/>
        </authorList>
    </citation>
    <scope>NUCLEOTIDE SEQUENCE [LARGE SCALE GENOMIC DNA]</scope>
    <source>
        <strain evidence="10 11">P11</strain>
    </source>
</reference>
<evidence type="ECO:0000256" key="6">
    <source>
        <dbReference type="ARBA" id="ARBA00022840"/>
    </source>
</evidence>
<dbReference type="GO" id="GO:0043190">
    <property type="term" value="C:ATP-binding cassette (ABC) transporter complex"/>
    <property type="evidence" value="ECO:0007669"/>
    <property type="project" value="TreeGrafter"/>
</dbReference>
<dbReference type="InterPro" id="IPR050095">
    <property type="entry name" value="ECF_ABC_transporter_ATP-bd"/>
</dbReference>
<dbReference type="EC" id="3.6.3.-" evidence="10"/>
<sequence length="250" mass="28113">MSTAVTVNKLTFSYSGREKKILKNVSFSVQEGESVGIVGLSGCGKSTLCLILCGAIPSRISGNLEGEVTILGKSIKNYTLSQVGTKVGIVFQNADWQLLTNRVEDEIAFPLENLCWQPEKIKTRVKEIMDKVEITHLAFRAPKQLSGGEKHLVALAAVMSMNPPIIILDEVMSNLDKKSCQRVQQILEVWKKEGKTIIVIDHQVERLRYMDNLYLMQEGRLLPAEVNMIEHYYAKLIRNFFKGAKDHDFA</sequence>
<comment type="subcellular location">
    <subcellularLocation>
        <location evidence="1">Cell membrane</location>
        <topology evidence="1">Peripheral membrane protein</topology>
    </subcellularLocation>
</comment>
<evidence type="ECO:0000313" key="10">
    <source>
        <dbReference type="EMBL" id="OBR90760.1"/>
    </source>
</evidence>
<dbReference type="InterPro" id="IPR027417">
    <property type="entry name" value="P-loop_NTPase"/>
</dbReference>
<keyword evidence="3" id="KW-0813">Transport</keyword>
<dbReference type="InterPro" id="IPR003439">
    <property type="entry name" value="ABC_transporter-like_ATP-bd"/>
</dbReference>
<dbReference type="PROSITE" id="PS50893">
    <property type="entry name" value="ABC_TRANSPORTER_2"/>
    <property type="match status" value="1"/>
</dbReference>
<evidence type="ECO:0000313" key="11">
    <source>
        <dbReference type="Proteomes" id="UP000093954"/>
    </source>
</evidence>
<keyword evidence="6 10" id="KW-0067">ATP-binding</keyword>
<dbReference type="Proteomes" id="UP000093954">
    <property type="component" value="Unassembled WGS sequence"/>
</dbReference>
<keyword evidence="5" id="KW-0547">Nucleotide-binding</keyword>
<evidence type="ECO:0000259" key="9">
    <source>
        <dbReference type="PROSITE" id="PS50893"/>
    </source>
</evidence>
<evidence type="ECO:0000256" key="3">
    <source>
        <dbReference type="ARBA" id="ARBA00022448"/>
    </source>
</evidence>
<evidence type="ECO:0000256" key="5">
    <source>
        <dbReference type="ARBA" id="ARBA00022741"/>
    </source>
</evidence>
<evidence type="ECO:0000256" key="2">
    <source>
        <dbReference type="ARBA" id="ARBA00005417"/>
    </source>
</evidence>
<gene>
    <name evidence="10" type="primary">ykoD_2</name>
    <name evidence="10" type="ORF">CLRAG_34080</name>
</gene>
<keyword evidence="11" id="KW-1185">Reference proteome</keyword>
<dbReference type="GO" id="GO:0042626">
    <property type="term" value="F:ATPase-coupled transmembrane transporter activity"/>
    <property type="evidence" value="ECO:0007669"/>
    <property type="project" value="TreeGrafter"/>
</dbReference>
<dbReference type="AlphaFoldDB" id="A0A1A6AL01"/>
<dbReference type="GO" id="GO:0016887">
    <property type="term" value="F:ATP hydrolysis activity"/>
    <property type="evidence" value="ECO:0007669"/>
    <property type="project" value="InterPro"/>
</dbReference>
<keyword evidence="8" id="KW-0472">Membrane</keyword>
<accession>A0A1A6AL01</accession>